<accession>A0AAP9ZP86</accession>
<evidence type="ECO:0000313" key="3">
    <source>
        <dbReference type="EMBL" id="QRL05397.1"/>
    </source>
</evidence>
<dbReference type="InterPro" id="IPR000572">
    <property type="entry name" value="OxRdtase_Mopterin-bd_dom"/>
</dbReference>
<protein>
    <submittedName>
        <fullName evidence="3">Molybdopterin-dependent oxidoreductase</fullName>
    </submittedName>
</protein>
<feature type="region of interest" description="Disordered" evidence="1">
    <location>
        <begin position="86"/>
        <end position="111"/>
    </location>
</feature>
<evidence type="ECO:0000313" key="4">
    <source>
        <dbReference type="Proteomes" id="UP000663479"/>
    </source>
</evidence>
<feature type="domain" description="Oxidoreductase molybdopterin-binding" evidence="2">
    <location>
        <begin position="58"/>
        <end position="161"/>
    </location>
</feature>
<gene>
    <name evidence="3" type="ORF">JDS37_14845</name>
</gene>
<dbReference type="EMBL" id="CP066539">
    <property type="protein sequence ID" value="QRL05397.1"/>
    <property type="molecule type" value="Genomic_DNA"/>
</dbReference>
<sequence length="187" mass="20528">MLALSIPAMGLVHTEAPLEMPEGPVILTINGDITHFNTTQGARFDRAMLQALPQHSFETGTPWTEGSSTYSGPLMRTLLEHVGLPNADNRLGGSSRNSSRNSSGNGSGNGPGNSVYVSALNGFEAEIPISDFYKYDVILALERDGQSIPIREYGPLWVLYPFSQDEALLSEKMRFRAVWQVMQINVR</sequence>
<dbReference type="AlphaFoldDB" id="A0AAP9ZP86"/>
<dbReference type="Gene3D" id="3.90.420.10">
    <property type="entry name" value="Oxidoreductase, molybdopterin-binding domain"/>
    <property type="match status" value="1"/>
</dbReference>
<reference evidence="3" key="1">
    <citation type="submission" date="2020-12" db="EMBL/GenBank/DDBJ databases">
        <title>Genome reconstruction of Halomonas venusta strain DSM 4743.</title>
        <authorList>
            <person name="Aguirre-Garrido J.F."/>
            <person name="Hernandez-Soto L.M."/>
            <person name="Martinez-Abarca F."/>
        </authorList>
    </citation>
    <scope>NUCLEOTIDE SEQUENCE</scope>
    <source>
        <strain evidence="3">4743</strain>
    </source>
</reference>
<dbReference type="InterPro" id="IPR036374">
    <property type="entry name" value="OxRdtase_Mopterin-bd_sf"/>
</dbReference>
<organism evidence="3 4">
    <name type="scientific">Vreelandella venusta</name>
    <dbReference type="NCBI Taxonomy" id="44935"/>
    <lineage>
        <taxon>Bacteria</taxon>
        <taxon>Pseudomonadati</taxon>
        <taxon>Pseudomonadota</taxon>
        <taxon>Gammaproteobacteria</taxon>
        <taxon>Oceanospirillales</taxon>
        <taxon>Halomonadaceae</taxon>
        <taxon>Vreelandella</taxon>
    </lineage>
</organism>
<feature type="compositionally biased region" description="Low complexity" evidence="1">
    <location>
        <begin position="89"/>
        <end position="104"/>
    </location>
</feature>
<proteinExistence type="predicted"/>
<name>A0AAP9ZP86_9GAMM</name>
<dbReference type="SUPFAM" id="SSF56524">
    <property type="entry name" value="Oxidoreductase molybdopterin-binding domain"/>
    <property type="match status" value="1"/>
</dbReference>
<dbReference type="Proteomes" id="UP000663479">
    <property type="component" value="Chromosome"/>
</dbReference>
<dbReference type="Pfam" id="PF00174">
    <property type="entry name" value="Oxidored_molyb"/>
    <property type="match status" value="1"/>
</dbReference>
<evidence type="ECO:0000256" key="1">
    <source>
        <dbReference type="SAM" id="MobiDB-lite"/>
    </source>
</evidence>
<evidence type="ECO:0000259" key="2">
    <source>
        <dbReference type="Pfam" id="PF00174"/>
    </source>
</evidence>